<dbReference type="RefSeq" id="WP_256321327.1">
    <property type="nucleotide sequence ID" value="NZ_JANGCN010000001.1"/>
</dbReference>
<feature type="repeat" description="Cell wall-binding" evidence="2">
    <location>
        <begin position="161"/>
        <end position="182"/>
    </location>
</feature>
<accession>A0AAW5KFF2</accession>
<dbReference type="Proteomes" id="UP001206236">
    <property type="component" value="Unassembled WGS sequence"/>
</dbReference>
<gene>
    <name evidence="4" type="ORF">NE632_00110</name>
</gene>
<reference evidence="4" key="1">
    <citation type="submission" date="2022-06" db="EMBL/GenBank/DDBJ databases">
        <title>Isolation of gut microbiota from human fecal samples.</title>
        <authorList>
            <person name="Pamer E.G."/>
            <person name="Barat B."/>
            <person name="Waligurski E."/>
            <person name="Medina S."/>
            <person name="Paddock L."/>
            <person name="Mostad J."/>
        </authorList>
    </citation>
    <scope>NUCLEOTIDE SEQUENCE</scope>
    <source>
        <strain evidence="4">DFI.5.57</strain>
    </source>
</reference>
<dbReference type="InterPro" id="IPR018337">
    <property type="entry name" value="Cell_wall/Cho-bd_repeat"/>
</dbReference>
<organism evidence="4 5">
    <name type="scientific">Ruminococcus bicirculans</name>
    <name type="common">ex Wegman et al. 2014</name>
    <dbReference type="NCBI Taxonomy" id="1160721"/>
    <lineage>
        <taxon>Bacteria</taxon>
        <taxon>Bacillati</taxon>
        <taxon>Bacillota</taxon>
        <taxon>Clostridia</taxon>
        <taxon>Eubacteriales</taxon>
        <taxon>Oscillospiraceae</taxon>
        <taxon>Ruminococcus</taxon>
    </lineage>
</organism>
<dbReference type="EMBL" id="JANGCN010000001">
    <property type="protein sequence ID" value="MCQ5151696.1"/>
    <property type="molecule type" value="Genomic_DNA"/>
</dbReference>
<name>A0AAW5KFF2_9FIRM</name>
<dbReference type="Pfam" id="PF01473">
    <property type="entry name" value="Choline_bind_1"/>
    <property type="match status" value="2"/>
</dbReference>
<dbReference type="AlphaFoldDB" id="A0AAW5KFF2"/>
<evidence type="ECO:0000256" key="3">
    <source>
        <dbReference type="SAM" id="SignalP"/>
    </source>
</evidence>
<keyword evidence="3" id="KW-0732">Signal</keyword>
<evidence type="ECO:0000313" key="4">
    <source>
        <dbReference type="EMBL" id="MCQ5151696.1"/>
    </source>
</evidence>
<keyword evidence="1" id="KW-0677">Repeat</keyword>
<proteinExistence type="predicted"/>
<sequence length="270" mass="30224">MDKKIKAFFAAMGIATALLVPVSASADNSDSEVQVSIDITWDSLEFTYTDGQWDPETHSYKGGGWSDSGGNFTLTNTGNVGVMADFSYKQAEGMDEIKGYFSSSELIVPISESKNCKLSLSGKPTEHFESKTTGTVTVNVYPHGWANVNGTKYYFRLGYKETGWVKDEDTGDWYYFDKDGNMVKGWFKDGGEEWYYADEDSKVLTGSNNGGEYDLSYPWDYGKLYTDWVKVDDDWYYFDGYGSIAKNTTIDGRYIGLDGRWDGIGDAPNM</sequence>
<dbReference type="Gene3D" id="2.10.270.10">
    <property type="entry name" value="Cholin Binding"/>
    <property type="match status" value="1"/>
</dbReference>
<feature type="signal peptide" evidence="3">
    <location>
        <begin position="1"/>
        <end position="26"/>
    </location>
</feature>
<evidence type="ECO:0000256" key="2">
    <source>
        <dbReference type="PROSITE-ProRule" id="PRU00591"/>
    </source>
</evidence>
<dbReference type="Pfam" id="PF19127">
    <property type="entry name" value="Choline_bind_3"/>
    <property type="match status" value="1"/>
</dbReference>
<evidence type="ECO:0000313" key="5">
    <source>
        <dbReference type="Proteomes" id="UP001206236"/>
    </source>
</evidence>
<comment type="caution">
    <text evidence="4">The sequence shown here is derived from an EMBL/GenBank/DDBJ whole genome shotgun (WGS) entry which is preliminary data.</text>
</comment>
<protein>
    <submittedName>
        <fullName evidence="4">Uncharacterized protein</fullName>
    </submittedName>
</protein>
<dbReference type="SUPFAM" id="SSF69360">
    <property type="entry name" value="Cell wall binding repeat"/>
    <property type="match status" value="1"/>
</dbReference>
<evidence type="ECO:0000256" key="1">
    <source>
        <dbReference type="ARBA" id="ARBA00022737"/>
    </source>
</evidence>
<dbReference type="PROSITE" id="PS51170">
    <property type="entry name" value="CW"/>
    <property type="match status" value="2"/>
</dbReference>
<feature type="chain" id="PRO_5043733786" evidence="3">
    <location>
        <begin position="27"/>
        <end position="270"/>
    </location>
</feature>
<feature type="repeat" description="Cell wall-binding" evidence="2">
    <location>
        <begin position="225"/>
        <end position="244"/>
    </location>
</feature>